<reference evidence="3" key="1">
    <citation type="submission" date="2014-11" db="EMBL/GenBank/DDBJ databases">
        <authorList>
            <person name="Amaro Gonzalez C."/>
        </authorList>
    </citation>
    <scope>NUCLEOTIDE SEQUENCE</scope>
</reference>
<accession>A0A0E9WS54</accession>
<feature type="transmembrane region" description="Helical" evidence="2">
    <location>
        <begin position="28"/>
        <end position="49"/>
    </location>
</feature>
<reference evidence="3" key="2">
    <citation type="journal article" date="2015" name="Fish Shellfish Immunol.">
        <title>Early steps in the European eel (Anguilla anguilla)-Vibrio vulnificus interaction in the gills: Role of the RtxA13 toxin.</title>
        <authorList>
            <person name="Callol A."/>
            <person name="Pajuelo D."/>
            <person name="Ebbesson L."/>
            <person name="Teles M."/>
            <person name="MacKenzie S."/>
            <person name="Amaro C."/>
        </authorList>
    </citation>
    <scope>NUCLEOTIDE SEQUENCE</scope>
</reference>
<dbReference type="AlphaFoldDB" id="A0A0E9WS54"/>
<protein>
    <submittedName>
        <fullName evidence="3">Uncharacterized protein</fullName>
    </submittedName>
</protein>
<evidence type="ECO:0000256" key="2">
    <source>
        <dbReference type="SAM" id="Phobius"/>
    </source>
</evidence>
<proteinExistence type="predicted"/>
<evidence type="ECO:0000313" key="3">
    <source>
        <dbReference type="EMBL" id="JAH93126.1"/>
    </source>
</evidence>
<keyword evidence="2" id="KW-0812">Transmembrane</keyword>
<sequence length="121" mass="13246">MEGERKERGRDKEGDGDKEWRKGEGKNLIIFTFFNGNYILTCLGVMTFGPGRFSDFKETGKLTEGGSLWLKGHGCDGQSLVRLQSSPRPHVSRPLLYPQDLHSSTLWAGAAPSGLGSNMGS</sequence>
<feature type="region of interest" description="Disordered" evidence="1">
    <location>
        <begin position="1"/>
        <end position="21"/>
    </location>
</feature>
<evidence type="ECO:0000256" key="1">
    <source>
        <dbReference type="SAM" id="MobiDB-lite"/>
    </source>
</evidence>
<dbReference type="EMBL" id="GBXM01015451">
    <property type="protein sequence ID" value="JAH93126.1"/>
    <property type="molecule type" value="Transcribed_RNA"/>
</dbReference>
<keyword evidence="2" id="KW-1133">Transmembrane helix</keyword>
<name>A0A0E9WS54_ANGAN</name>
<keyword evidence="2" id="KW-0472">Membrane</keyword>
<organism evidence="3">
    <name type="scientific">Anguilla anguilla</name>
    <name type="common">European freshwater eel</name>
    <name type="synonym">Muraena anguilla</name>
    <dbReference type="NCBI Taxonomy" id="7936"/>
    <lineage>
        <taxon>Eukaryota</taxon>
        <taxon>Metazoa</taxon>
        <taxon>Chordata</taxon>
        <taxon>Craniata</taxon>
        <taxon>Vertebrata</taxon>
        <taxon>Euteleostomi</taxon>
        <taxon>Actinopterygii</taxon>
        <taxon>Neopterygii</taxon>
        <taxon>Teleostei</taxon>
        <taxon>Anguilliformes</taxon>
        <taxon>Anguillidae</taxon>
        <taxon>Anguilla</taxon>
    </lineage>
</organism>